<sequence>MSNNYSNYEEELLNLLQKAVRIKSINPPGNELEMCNLVYDYMTKLNIETYKIEVEENRYDIISILRSESKNPGIIFTGHMDVVPVSEDESTRWEVAPFSGIIKDGFLYGRGASDMKSGLCSIMVAMRYIKENNIPINRDIALVATVDEEDSMKGSKALVGHRLLENFREVVVCEPTNMEICNVGRGRTYGVIDIKGKTGHGSQLSVDKNAILIANKIINKMGETDLSDKAHEIYGSSFWQPLAIHASVDPWVVPDDCELKIDARLVPNHFSDDIWHRIDKILTEVKTEVPSMQANITILDKREPWITDENTELMQNIKNIYESLDYEFITQDFKGTTDGTILRKDGRDVVIVGPGLLSGVHKENEKVLIKNLFKALRLYTELMQK</sequence>
<name>A0AC61MSF3_9FIRM</name>
<gene>
    <name evidence="1" type="ORF">JFY71_02715</name>
</gene>
<evidence type="ECO:0000313" key="1">
    <source>
        <dbReference type="EMBL" id="QQK08466.1"/>
    </source>
</evidence>
<evidence type="ECO:0000313" key="2">
    <source>
        <dbReference type="Proteomes" id="UP000595814"/>
    </source>
</evidence>
<organism evidence="1 2">
    <name type="scientific">Miniphocaeibacter halophilus</name>
    <dbReference type="NCBI Taxonomy" id="2931922"/>
    <lineage>
        <taxon>Bacteria</taxon>
        <taxon>Bacillati</taxon>
        <taxon>Bacillota</taxon>
        <taxon>Tissierellia</taxon>
        <taxon>Tissierellales</taxon>
        <taxon>Peptoniphilaceae</taxon>
        <taxon>Miniphocaeibacter</taxon>
    </lineage>
</organism>
<protein>
    <submittedName>
        <fullName evidence="1">M20 family metallopeptidase</fullName>
    </submittedName>
</protein>
<proteinExistence type="predicted"/>
<dbReference type="EMBL" id="CP066744">
    <property type="protein sequence ID" value="QQK08466.1"/>
    <property type="molecule type" value="Genomic_DNA"/>
</dbReference>
<reference evidence="1 2" key="1">
    <citation type="journal article" date="2022" name="Int. J. Syst. Evol. Microbiol.">
        <title>Miniphocaeibacter halophilus sp. nov., an ammonium-tolerant acetate-producing bacterium isolated from a biogas system.</title>
        <authorList>
            <person name="Schnurer A."/>
            <person name="Singh A."/>
            <person name="Bi S."/>
            <person name="Qiao W."/>
            <person name="Westerholm M."/>
        </authorList>
    </citation>
    <scope>NUCLEOTIDE SEQUENCE [LARGE SCALE GENOMIC DNA]</scope>
    <source>
        <strain evidence="1 2">AMB_01</strain>
    </source>
</reference>
<keyword evidence="2" id="KW-1185">Reference proteome</keyword>
<dbReference type="Proteomes" id="UP000595814">
    <property type="component" value="Chromosome"/>
</dbReference>
<accession>A0AC61MSF3</accession>